<evidence type="ECO:0000313" key="17">
    <source>
        <dbReference type="EMBL" id="NYD59159.1"/>
    </source>
</evidence>
<dbReference type="PANTHER" id="PTHR11406:SF23">
    <property type="entry name" value="PHOSPHOGLYCERATE KINASE 1, CHLOROPLASTIC-RELATED"/>
    <property type="match status" value="1"/>
</dbReference>
<dbReference type="InterPro" id="IPR015911">
    <property type="entry name" value="Phosphoglycerate_kinase_CS"/>
</dbReference>
<feature type="binding site" evidence="13 15">
    <location>
        <position position="338"/>
    </location>
    <ligand>
        <name>ATP</name>
        <dbReference type="ChEBI" id="CHEBI:30616"/>
    </ligand>
</feature>
<dbReference type="FunFam" id="3.40.50.1260:FF:000031">
    <property type="entry name" value="Phosphoglycerate kinase 1"/>
    <property type="match status" value="1"/>
</dbReference>
<dbReference type="EMBL" id="JACCBE010000001">
    <property type="protein sequence ID" value="NYD59159.1"/>
    <property type="molecule type" value="Genomic_DNA"/>
</dbReference>
<accession>A0A7Y9F3W9</accession>
<name>A0A7Y9F3W9_9ACTN</name>
<feature type="binding site" evidence="13 15">
    <location>
        <position position="213"/>
    </location>
    <ligand>
        <name>ATP</name>
        <dbReference type="ChEBI" id="CHEBI:30616"/>
    </ligand>
</feature>
<keyword evidence="12 13" id="KW-0324">Glycolysis</keyword>
<dbReference type="PIRSF" id="PIRSF000724">
    <property type="entry name" value="Pgk"/>
    <property type="match status" value="1"/>
</dbReference>
<dbReference type="GO" id="GO:0043531">
    <property type="term" value="F:ADP binding"/>
    <property type="evidence" value="ECO:0007669"/>
    <property type="project" value="TreeGrafter"/>
</dbReference>
<evidence type="ECO:0000313" key="18">
    <source>
        <dbReference type="Proteomes" id="UP000516957"/>
    </source>
</evidence>
<evidence type="ECO:0000256" key="14">
    <source>
        <dbReference type="PIRSR" id="PIRSR000724-1"/>
    </source>
</evidence>
<dbReference type="GO" id="GO:0004618">
    <property type="term" value="F:phosphoglycerate kinase activity"/>
    <property type="evidence" value="ECO:0007669"/>
    <property type="project" value="UniProtKB-UniRule"/>
</dbReference>
<comment type="catalytic activity">
    <reaction evidence="1 13 16">
        <text>(2R)-3-phosphoglycerate + ATP = (2R)-3-phospho-glyceroyl phosphate + ADP</text>
        <dbReference type="Rhea" id="RHEA:14801"/>
        <dbReference type="ChEBI" id="CHEBI:30616"/>
        <dbReference type="ChEBI" id="CHEBI:57604"/>
        <dbReference type="ChEBI" id="CHEBI:58272"/>
        <dbReference type="ChEBI" id="CHEBI:456216"/>
        <dbReference type="EC" id="2.7.2.3"/>
    </reaction>
</comment>
<evidence type="ECO:0000256" key="1">
    <source>
        <dbReference type="ARBA" id="ARBA00000642"/>
    </source>
</evidence>
<keyword evidence="7 13" id="KW-0963">Cytoplasm</keyword>
<dbReference type="InterPro" id="IPR015824">
    <property type="entry name" value="Phosphoglycerate_kinase_N"/>
</dbReference>
<sequence length="408" mass="42346">MASHTDLDQLLAQGVAGKRVLVRSDLNVPLEGAADARVITDDGRIRASVPTIRALADAGARVVVTAHLGRPQGAPDPAYSLAPVAARLGEVLERDVAFARDTVGESAHETVAALEDGQVAVLENVRFDAAETSKDDAERGGFADRLAELADVFVSDGFGVVHRKQASVYDVAQRLPHAMGGLVATEIEVLRRLTETPERPYVVVLGGSKVSDKLGVIDNLLGKADKLLIGGGMVFTFLKAQGHEVGKSLLEEDQLDTCRAYLERAEASGVQILLPGDVVVDTAFPSGDRSPEPRVVPATQIPADCLGLDIGPAAGADFAAALADARTVFWNGPMGVFEVPAFSDGTRAVAQALTGVDGLTVVGGGDSAAAVRALGFDEAAFGHISTGGGASLEYLEGKDLPGIDVLED</sequence>
<evidence type="ECO:0000256" key="3">
    <source>
        <dbReference type="ARBA" id="ARBA00008982"/>
    </source>
</evidence>
<evidence type="ECO:0000256" key="10">
    <source>
        <dbReference type="ARBA" id="ARBA00022777"/>
    </source>
</evidence>
<dbReference type="HAMAP" id="MF_00145">
    <property type="entry name" value="Phosphoglyc_kinase"/>
    <property type="match status" value="1"/>
</dbReference>
<keyword evidence="18" id="KW-1185">Reference proteome</keyword>
<feature type="binding site" evidence="13">
    <location>
        <position position="163"/>
    </location>
    <ligand>
        <name>substrate</name>
    </ligand>
</feature>
<evidence type="ECO:0000256" key="15">
    <source>
        <dbReference type="PIRSR" id="PIRSR000724-2"/>
    </source>
</evidence>
<keyword evidence="10 13" id="KW-0418">Kinase</keyword>
<feature type="binding site" evidence="13 14">
    <location>
        <begin position="67"/>
        <end position="70"/>
    </location>
    <ligand>
        <name>substrate</name>
    </ligand>
</feature>
<evidence type="ECO:0000256" key="5">
    <source>
        <dbReference type="ARBA" id="ARBA00013061"/>
    </source>
</evidence>
<reference evidence="17 18" key="1">
    <citation type="submission" date="2020-07" db="EMBL/GenBank/DDBJ databases">
        <title>Sequencing the genomes of 1000 actinobacteria strains.</title>
        <authorList>
            <person name="Klenk H.-P."/>
        </authorList>
    </citation>
    <scope>NUCLEOTIDE SEQUENCE [LARGE SCALE GENOMIC DNA]</scope>
    <source>
        <strain evidence="17 18">DSM 18965</strain>
    </source>
</reference>
<evidence type="ECO:0000256" key="2">
    <source>
        <dbReference type="ARBA" id="ARBA00004838"/>
    </source>
</evidence>
<dbReference type="GO" id="GO:0006094">
    <property type="term" value="P:gluconeogenesis"/>
    <property type="evidence" value="ECO:0007669"/>
    <property type="project" value="TreeGrafter"/>
</dbReference>
<dbReference type="UniPathway" id="UPA00109">
    <property type="reaction ID" value="UER00185"/>
</dbReference>
<evidence type="ECO:0000256" key="13">
    <source>
        <dbReference type="HAMAP-Rule" id="MF_00145"/>
    </source>
</evidence>
<feature type="binding site" evidence="14">
    <location>
        <position position="163"/>
    </location>
    <ligand>
        <name>(2R)-3-phosphoglycerate</name>
        <dbReference type="ChEBI" id="CHEBI:58272"/>
    </ligand>
</feature>
<feature type="binding site" evidence="13 15">
    <location>
        <position position="307"/>
    </location>
    <ligand>
        <name>ATP</name>
        <dbReference type="ChEBI" id="CHEBI:30616"/>
    </ligand>
</feature>
<dbReference type="SUPFAM" id="SSF53748">
    <property type="entry name" value="Phosphoglycerate kinase"/>
    <property type="match status" value="1"/>
</dbReference>
<comment type="pathway">
    <text evidence="2 13">Carbohydrate degradation; glycolysis; pyruvate from D-glyceraldehyde 3-phosphate: step 2/5.</text>
</comment>
<feature type="binding site" evidence="13">
    <location>
        <position position="44"/>
    </location>
    <ligand>
        <name>substrate</name>
    </ligand>
</feature>
<dbReference type="PROSITE" id="PS00111">
    <property type="entry name" value="PGLYCERATE_KINASE"/>
    <property type="match status" value="1"/>
</dbReference>
<evidence type="ECO:0000256" key="16">
    <source>
        <dbReference type="RuleBase" id="RU000532"/>
    </source>
</evidence>
<dbReference type="Gene3D" id="3.40.50.1260">
    <property type="entry name" value="Phosphoglycerate kinase, N-terminal domain"/>
    <property type="match status" value="2"/>
</dbReference>
<dbReference type="Pfam" id="PF00162">
    <property type="entry name" value="PGK"/>
    <property type="match status" value="1"/>
</dbReference>
<dbReference type="InterPro" id="IPR001576">
    <property type="entry name" value="Phosphoglycerate_kinase"/>
</dbReference>
<dbReference type="GO" id="GO:0005829">
    <property type="term" value="C:cytosol"/>
    <property type="evidence" value="ECO:0007669"/>
    <property type="project" value="TreeGrafter"/>
</dbReference>
<dbReference type="PRINTS" id="PR00477">
    <property type="entry name" value="PHGLYCKINASE"/>
</dbReference>
<proteinExistence type="inferred from homology"/>
<evidence type="ECO:0000256" key="9">
    <source>
        <dbReference type="ARBA" id="ARBA00022741"/>
    </source>
</evidence>
<evidence type="ECO:0000256" key="4">
    <source>
        <dbReference type="ARBA" id="ARBA00011245"/>
    </source>
</evidence>
<protein>
    <recommendedName>
        <fullName evidence="6 13">Phosphoglycerate kinase</fullName>
        <ecNumber evidence="5 13">2.7.2.3</ecNumber>
    </recommendedName>
</protein>
<evidence type="ECO:0000256" key="7">
    <source>
        <dbReference type="ARBA" id="ARBA00022490"/>
    </source>
</evidence>
<keyword evidence="8 13" id="KW-0808">Transferase</keyword>
<comment type="similarity">
    <text evidence="3 13 16">Belongs to the phosphoglycerate kinase family.</text>
</comment>
<dbReference type="Proteomes" id="UP000516957">
    <property type="component" value="Unassembled WGS sequence"/>
</dbReference>
<organism evidence="17 18">
    <name type="scientific">Nocardioides marinisabuli</name>
    <dbReference type="NCBI Taxonomy" id="419476"/>
    <lineage>
        <taxon>Bacteria</taxon>
        <taxon>Bacillati</taxon>
        <taxon>Actinomycetota</taxon>
        <taxon>Actinomycetes</taxon>
        <taxon>Propionibacteriales</taxon>
        <taxon>Nocardioidaceae</taxon>
        <taxon>Nocardioides</taxon>
    </lineage>
</organism>
<feature type="binding site" evidence="13 14">
    <location>
        <begin position="25"/>
        <end position="27"/>
    </location>
    <ligand>
        <name>substrate</name>
    </ligand>
</feature>
<dbReference type="FunFam" id="3.40.50.1260:FF:000006">
    <property type="entry name" value="Phosphoglycerate kinase"/>
    <property type="match status" value="1"/>
</dbReference>
<comment type="subcellular location">
    <subcellularLocation>
        <location evidence="13">Cytoplasm</location>
    </subcellularLocation>
</comment>
<dbReference type="GO" id="GO:0005524">
    <property type="term" value="F:ATP binding"/>
    <property type="evidence" value="ECO:0007669"/>
    <property type="project" value="UniProtKB-KW"/>
</dbReference>
<keyword evidence="11 13" id="KW-0067">ATP-binding</keyword>
<feature type="binding site" evidence="13 15">
    <location>
        <begin position="364"/>
        <end position="367"/>
    </location>
    <ligand>
        <name>ATP</name>
        <dbReference type="ChEBI" id="CHEBI:30616"/>
    </ligand>
</feature>
<dbReference type="EC" id="2.7.2.3" evidence="5 13"/>
<dbReference type="GO" id="GO:0006096">
    <property type="term" value="P:glycolytic process"/>
    <property type="evidence" value="ECO:0007669"/>
    <property type="project" value="UniProtKB-UniRule"/>
</dbReference>
<evidence type="ECO:0000256" key="11">
    <source>
        <dbReference type="ARBA" id="ARBA00022840"/>
    </source>
</evidence>
<keyword evidence="9 13" id="KW-0547">Nucleotide-binding</keyword>
<comment type="caution">
    <text evidence="17">The sequence shown here is derived from an EMBL/GenBank/DDBJ whole genome shotgun (WGS) entry which is preliminary data.</text>
</comment>
<dbReference type="AlphaFoldDB" id="A0A7Y9F3W9"/>
<comment type="subunit">
    <text evidence="4 13">Monomer.</text>
</comment>
<feature type="binding site" evidence="13">
    <location>
        <position position="126"/>
    </location>
    <ligand>
        <name>substrate</name>
    </ligand>
</feature>
<dbReference type="PANTHER" id="PTHR11406">
    <property type="entry name" value="PHOSPHOGLYCERATE KINASE"/>
    <property type="match status" value="1"/>
</dbReference>
<evidence type="ECO:0000256" key="8">
    <source>
        <dbReference type="ARBA" id="ARBA00022679"/>
    </source>
</evidence>
<gene>
    <name evidence="13" type="primary">pgk</name>
    <name evidence="17" type="ORF">BKA08_003397</name>
</gene>
<feature type="binding site" evidence="14">
    <location>
        <position position="126"/>
    </location>
    <ligand>
        <name>(2R)-3-phosphoglycerate</name>
        <dbReference type="ChEBI" id="CHEBI:58272"/>
    </ligand>
</feature>
<feature type="binding site" evidence="14">
    <location>
        <position position="44"/>
    </location>
    <ligand>
        <name>(2R)-3-phosphoglycerate</name>
        <dbReference type="ChEBI" id="CHEBI:58272"/>
    </ligand>
</feature>
<evidence type="ECO:0000256" key="12">
    <source>
        <dbReference type="ARBA" id="ARBA00023152"/>
    </source>
</evidence>
<dbReference type="InterPro" id="IPR036043">
    <property type="entry name" value="Phosphoglycerate_kinase_sf"/>
</dbReference>
<evidence type="ECO:0000256" key="6">
    <source>
        <dbReference type="ARBA" id="ARBA00016471"/>
    </source>
</evidence>
<dbReference type="RefSeq" id="WP_179616651.1">
    <property type="nucleotide sequence ID" value="NZ_CP059163.1"/>
</dbReference>